<dbReference type="RefSeq" id="WP_093979401.1">
    <property type="nucleotide sequence ID" value="NZ_CP022515.1"/>
</dbReference>
<dbReference type="GO" id="GO:0016787">
    <property type="term" value="F:hydrolase activity"/>
    <property type="evidence" value="ECO:0007669"/>
    <property type="project" value="InterPro"/>
</dbReference>
<protein>
    <recommendedName>
        <fullName evidence="1">Calcineurin-like phosphoesterase domain-containing protein</fullName>
    </recommendedName>
</protein>
<name>A0A221V098_9FLAO</name>
<proteinExistence type="predicted"/>
<dbReference type="Gene3D" id="3.60.21.10">
    <property type="match status" value="1"/>
</dbReference>
<dbReference type="eggNOG" id="COG1409">
    <property type="taxonomic scope" value="Bacteria"/>
</dbReference>
<dbReference type="STRING" id="616991.GCA_000733925_01884"/>
<evidence type="ECO:0000313" key="2">
    <source>
        <dbReference type="EMBL" id="ASO07039.1"/>
    </source>
</evidence>
<accession>A0A221V098</accession>
<organism evidence="2 3">
    <name type="scientific">Arenibacter algicola</name>
    <dbReference type="NCBI Taxonomy" id="616991"/>
    <lineage>
        <taxon>Bacteria</taxon>
        <taxon>Pseudomonadati</taxon>
        <taxon>Bacteroidota</taxon>
        <taxon>Flavobacteriia</taxon>
        <taxon>Flavobacteriales</taxon>
        <taxon>Flavobacteriaceae</taxon>
        <taxon>Arenibacter</taxon>
    </lineage>
</organism>
<dbReference type="EMBL" id="CP022515">
    <property type="protein sequence ID" value="ASO07039.1"/>
    <property type="molecule type" value="Genomic_DNA"/>
</dbReference>
<dbReference type="SUPFAM" id="SSF56300">
    <property type="entry name" value="Metallo-dependent phosphatases"/>
    <property type="match status" value="1"/>
</dbReference>
<sequence>MPCTYTSLTPLKSGVKYWILIISILLFFSCRENNGSDSSTDDTPSEEITSISFTAIGDVPYNNEQRDGLIDIISRHNAIDPSEFVIHVGDIKPGAAECDETVYQDVSGILRTFEAPTFIVLGDNEYNDCSNPQQGLEYWNKYFLHFNENWTFEPTVIYQPERTENFSWTQKNVLFIGVNLVGSQVHDSLEWHNRLVQNGQWVKKLLEEQVDNVEAMVVFGHANIVEAGPDKFKPFTDLFRSAAQSFGKPVLMVQGDGHFWIKNKPWPEQNITRLQIDGRDTAVKITVDTSLEYPFSFDRHFLDPSSQNKNHPQ</sequence>
<dbReference type="KEGG" id="aalg:AREALGSMS7_03620"/>
<dbReference type="Proteomes" id="UP000204551">
    <property type="component" value="Chromosome"/>
</dbReference>
<feature type="domain" description="Calcineurin-like phosphoesterase" evidence="1">
    <location>
        <begin position="52"/>
        <end position="235"/>
    </location>
</feature>
<reference evidence="2 3" key="1">
    <citation type="submission" date="2017-07" db="EMBL/GenBank/DDBJ databases">
        <title>Genome Sequence of Arenibacter algicola Strain SMS7 Isolated from a culture of the Diatom Skeletonema marinoi.</title>
        <authorList>
            <person name="Topel M."/>
            <person name="Pinder M.I.M."/>
            <person name="Johansson O.N."/>
            <person name="Kourtchenko O."/>
            <person name="Godhe A."/>
            <person name="Clarke A.K."/>
        </authorList>
    </citation>
    <scope>NUCLEOTIDE SEQUENCE [LARGE SCALE GENOMIC DNA]</scope>
    <source>
        <strain evidence="2 3">SMS7</strain>
    </source>
</reference>
<evidence type="ECO:0000259" key="1">
    <source>
        <dbReference type="Pfam" id="PF00149"/>
    </source>
</evidence>
<dbReference type="InterPro" id="IPR004843">
    <property type="entry name" value="Calcineurin-like_PHP"/>
</dbReference>
<dbReference type="Pfam" id="PF00149">
    <property type="entry name" value="Metallophos"/>
    <property type="match status" value="1"/>
</dbReference>
<dbReference type="AlphaFoldDB" id="A0A221V098"/>
<evidence type="ECO:0000313" key="3">
    <source>
        <dbReference type="Proteomes" id="UP000204551"/>
    </source>
</evidence>
<gene>
    <name evidence="2" type="ORF">AREALGSMS7_03620</name>
</gene>
<dbReference type="InterPro" id="IPR029052">
    <property type="entry name" value="Metallo-depent_PP-like"/>
</dbReference>